<dbReference type="PANTHER" id="PTHR30346:SF29">
    <property type="entry name" value="LYSR SUBSTRATE-BINDING"/>
    <property type="match status" value="1"/>
</dbReference>
<dbReference type="Gene3D" id="1.10.10.10">
    <property type="entry name" value="Winged helix-like DNA-binding domain superfamily/Winged helix DNA-binding domain"/>
    <property type="match status" value="1"/>
</dbReference>
<dbReference type="SUPFAM" id="SSF53850">
    <property type="entry name" value="Periplasmic binding protein-like II"/>
    <property type="match status" value="1"/>
</dbReference>
<comment type="similarity">
    <text evidence="1">Belongs to the LysR transcriptional regulatory family.</text>
</comment>
<feature type="domain" description="HTH lysR-type" evidence="6">
    <location>
        <begin position="2"/>
        <end position="59"/>
    </location>
</feature>
<gene>
    <name evidence="7" type="ORF">BJ983_001433</name>
</gene>
<name>A0A7Y9J4W2_9PSEU</name>
<evidence type="ECO:0000256" key="1">
    <source>
        <dbReference type="ARBA" id="ARBA00009437"/>
    </source>
</evidence>
<keyword evidence="8" id="KW-1185">Reference proteome</keyword>
<protein>
    <submittedName>
        <fullName evidence="7">DNA-binding transcriptional LysR family regulator</fullName>
    </submittedName>
</protein>
<dbReference type="InterPro" id="IPR000847">
    <property type="entry name" value="LysR_HTH_N"/>
</dbReference>
<dbReference type="InterPro" id="IPR036390">
    <property type="entry name" value="WH_DNA-bd_sf"/>
</dbReference>
<dbReference type="Pfam" id="PF00126">
    <property type="entry name" value="HTH_1"/>
    <property type="match status" value="1"/>
</dbReference>
<dbReference type="PROSITE" id="PS50931">
    <property type="entry name" value="HTH_LYSR"/>
    <property type="match status" value="1"/>
</dbReference>
<evidence type="ECO:0000256" key="3">
    <source>
        <dbReference type="ARBA" id="ARBA00023125"/>
    </source>
</evidence>
<feature type="compositionally biased region" description="Low complexity" evidence="5">
    <location>
        <begin position="310"/>
        <end position="326"/>
    </location>
</feature>
<dbReference type="RefSeq" id="WP_246325547.1">
    <property type="nucleotide sequence ID" value="NZ_BAABHP010000004.1"/>
</dbReference>
<feature type="region of interest" description="Disordered" evidence="5">
    <location>
        <begin position="296"/>
        <end position="326"/>
    </location>
</feature>
<evidence type="ECO:0000259" key="6">
    <source>
        <dbReference type="PROSITE" id="PS50931"/>
    </source>
</evidence>
<evidence type="ECO:0000256" key="2">
    <source>
        <dbReference type="ARBA" id="ARBA00023015"/>
    </source>
</evidence>
<keyword evidence="3 7" id="KW-0238">DNA-binding</keyword>
<dbReference type="SUPFAM" id="SSF46785">
    <property type="entry name" value="Winged helix' DNA-binding domain"/>
    <property type="match status" value="1"/>
</dbReference>
<reference evidence="7 8" key="1">
    <citation type="submission" date="2020-07" db="EMBL/GenBank/DDBJ databases">
        <title>Sequencing the genomes of 1000 actinobacteria strains.</title>
        <authorList>
            <person name="Klenk H.-P."/>
        </authorList>
    </citation>
    <scope>NUCLEOTIDE SEQUENCE [LARGE SCALE GENOMIC DNA]</scope>
    <source>
        <strain evidence="7 8">DSM 45772</strain>
    </source>
</reference>
<organism evidence="7 8">
    <name type="scientific">Actinomycetospora corticicola</name>
    <dbReference type="NCBI Taxonomy" id="663602"/>
    <lineage>
        <taxon>Bacteria</taxon>
        <taxon>Bacillati</taxon>
        <taxon>Actinomycetota</taxon>
        <taxon>Actinomycetes</taxon>
        <taxon>Pseudonocardiales</taxon>
        <taxon>Pseudonocardiaceae</taxon>
        <taxon>Actinomycetospora</taxon>
    </lineage>
</organism>
<keyword evidence="2" id="KW-0805">Transcription regulation</keyword>
<sequence>MFGIARLQALHAVATHRTVGRAATALHLTPSAVSQQLATLEREAGTRLTEPAGRGIRLTPAGLVLAEHAAALLDRMAAARRDLDRLDDEVVGPLRIGAIPTSAHALAPATLARLRVAHPDLTVLLDDGEAEETMPALLAGDLDLAVVENWEGLPSPSPPGISRTQLCDDVLDLALPCEHPLASAGHVALSELAGAGLEWVADTRSSRAHDWLLDTLRRAGVEPRVTSRVCGFAIHLELVAGAGLAAMVPRLARPVVPTGVRMLTTTPVLARTVDAVWRTDRETPAVRAAVTALRATAAARAPGQAPPAQAPSASSTSASKQVRSPV</sequence>
<dbReference type="PANTHER" id="PTHR30346">
    <property type="entry name" value="TRANSCRIPTIONAL DUAL REGULATOR HCAR-RELATED"/>
    <property type="match status" value="1"/>
</dbReference>
<dbReference type="GO" id="GO:0003677">
    <property type="term" value="F:DNA binding"/>
    <property type="evidence" value="ECO:0007669"/>
    <property type="project" value="UniProtKB-KW"/>
</dbReference>
<dbReference type="GO" id="GO:0003700">
    <property type="term" value="F:DNA-binding transcription factor activity"/>
    <property type="evidence" value="ECO:0007669"/>
    <property type="project" value="InterPro"/>
</dbReference>
<dbReference type="EMBL" id="JACCBN010000001">
    <property type="protein sequence ID" value="NYD35331.1"/>
    <property type="molecule type" value="Genomic_DNA"/>
</dbReference>
<dbReference type="InterPro" id="IPR005119">
    <property type="entry name" value="LysR_subst-bd"/>
</dbReference>
<accession>A0A7Y9J4W2</accession>
<evidence type="ECO:0000256" key="4">
    <source>
        <dbReference type="ARBA" id="ARBA00023163"/>
    </source>
</evidence>
<evidence type="ECO:0000313" key="7">
    <source>
        <dbReference type="EMBL" id="NYD35331.1"/>
    </source>
</evidence>
<dbReference type="InterPro" id="IPR036388">
    <property type="entry name" value="WH-like_DNA-bd_sf"/>
</dbReference>
<evidence type="ECO:0000313" key="8">
    <source>
        <dbReference type="Proteomes" id="UP000535890"/>
    </source>
</evidence>
<comment type="caution">
    <text evidence="7">The sequence shown here is derived from an EMBL/GenBank/DDBJ whole genome shotgun (WGS) entry which is preliminary data.</text>
</comment>
<proteinExistence type="inferred from homology"/>
<keyword evidence="4" id="KW-0804">Transcription</keyword>
<dbReference type="AlphaFoldDB" id="A0A7Y9J4W2"/>
<evidence type="ECO:0000256" key="5">
    <source>
        <dbReference type="SAM" id="MobiDB-lite"/>
    </source>
</evidence>
<dbReference type="Gene3D" id="3.40.190.10">
    <property type="entry name" value="Periplasmic binding protein-like II"/>
    <property type="match status" value="2"/>
</dbReference>
<dbReference type="GO" id="GO:0032993">
    <property type="term" value="C:protein-DNA complex"/>
    <property type="evidence" value="ECO:0007669"/>
    <property type="project" value="TreeGrafter"/>
</dbReference>
<dbReference type="Proteomes" id="UP000535890">
    <property type="component" value="Unassembled WGS sequence"/>
</dbReference>
<dbReference type="Pfam" id="PF03466">
    <property type="entry name" value="LysR_substrate"/>
    <property type="match status" value="1"/>
</dbReference>